<dbReference type="OMA" id="DENYDYC"/>
<dbReference type="PANTHER" id="PTHR10887">
    <property type="entry name" value="DNA2/NAM7 HELICASE FAMILY"/>
    <property type="match status" value="1"/>
</dbReference>
<evidence type="ECO:0000259" key="2">
    <source>
        <dbReference type="Pfam" id="PF13086"/>
    </source>
</evidence>
<dbReference type="Gene3D" id="3.40.50.300">
    <property type="entry name" value="P-loop containing nucleotide triphosphate hydrolases"/>
    <property type="match status" value="2"/>
</dbReference>
<dbReference type="InParanoid" id="Q4N1L9"/>
<protein>
    <submittedName>
        <fullName evidence="4">Uncharacterized protein</fullName>
    </submittedName>
</protein>
<dbReference type="CDD" id="cd18042">
    <property type="entry name" value="DEXXQc_SETX"/>
    <property type="match status" value="1"/>
</dbReference>
<feature type="domain" description="DNA2/NAM7 helicase helicase" evidence="2">
    <location>
        <begin position="304"/>
        <end position="364"/>
    </location>
</feature>
<dbReference type="STRING" id="5875.Q4N1L9"/>
<keyword evidence="1" id="KW-0812">Transmembrane</keyword>
<dbReference type="CDD" id="cd18808">
    <property type="entry name" value="SF1_C_Upf1"/>
    <property type="match status" value="1"/>
</dbReference>
<dbReference type="GO" id="GO:0004386">
    <property type="term" value="F:helicase activity"/>
    <property type="evidence" value="ECO:0007669"/>
    <property type="project" value="InterPro"/>
</dbReference>
<dbReference type="InterPro" id="IPR041679">
    <property type="entry name" value="DNA2/NAM7-like_C"/>
</dbReference>
<keyword evidence="5" id="KW-1185">Reference proteome</keyword>
<keyword evidence="1" id="KW-1133">Transmembrane helix</keyword>
<reference evidence="4 5" key="1">
    <citation type="journal article" date="2005" name="Science">
        <title>Genome sequence of Theileria parva, a bovine pathogen that transforms lymphocytes.</title>
        <authorList>
            <person name="Gardner M.J."/>
            <person name="Bishop R."/>
            <person name="Shah T."/>
            <person name="de Villiers E.P."/>
            <person name="Carlton J.M."/>
            <person name="Hall N."/>
            <person name="Ren Q."/>
            <person name="Paulsen I.T."/>
            <person name="Pain A."/>
            <person name="Berriman M."/>
            <person name="Wilson R.J.M."/>
            <person name="Sato S."/>
            <person name="Ralph S.A."/>
            <person name="Mann D.J."/>
            <person name="Xiong Z."/>
            <person name="Shallom S.J."/>
            <person name="Weidman J."/>
            <person name="Jiang L."/>
            <person name="Lynn J."/>
            <person name="Weaver B."/>
            <person name="Shoaibi A."/>
            <person name="Domingo A.R."/>
            <person name="Wasawo D."/>
            <person name="Crabtree J."/>
            <person name="Wortman J.R."/>
            <person name="Haas B."/>
            <person name="Angiuoli S.V."/>
            <person name="Creasy T.H."/>
            <person name="Lu C."/>
            <person name="Suh B."/>
            <person name="Silva J.C."/>
            <person name="Utterback T.R."/>
            <person name="Feldblyum T.V."/>
            <person name="Pertea M."/>
            <person name="Allen J."/>
            <person name="Nierman W.C."/>
            <person name="Taracha E.L.N."/>
            <person name="Salzberg S.L."/>
            <person name="White O.R."/>
            <person name="Fitzhugh H.A."/>
            <person name="Morzaria S."/>
            <person name="Venter J.C."/>
            <person name="Fraser C.M."/>
            <person name="Nene V."/>
        </authorList>
    </citation>
    <scope>NUCLEOTIDE SEQUENCE [LARGE SCALE GENOMIC DNA]</scope>
    <source>
        <strain evidence="4 5">Muguga</strain>
    </source>
</reference>
<dbReference type="PANTHER" id="PTHR10887:SF495">
    <property type="entry name" value="HELICASE SENATAXIN ISOFORM X1-RELATED"/>
    <property type="match status" value="1"/>
</dbReference>
<dbReference type="Proteomes" id="UP000001949">
    <property type="component" value="Unassembled WGS sequence"/>
</dbReference>
<gene>
    <name evidence="4" type="ordered locus">TP04_0716</name>
</gene>
<accession>Q4N1L9</accession>
<dbReference type="AlphaFoldDB" id="Q4N1L9"/>
<dbReference type="Pfam" id="PF13086">
    <property type="entry name" value="AAA_11"/>
    <property type="match status" value="3"/>
</dbReference>
<evidence type="ECO:0000313" key="5">
    <source>
        <dbReference type="Proteomes" id="UP000001949"/>
    </source>
</evidence>
<dbReference type="EMBL" id="AAGK01000004">
    <property type="protein sequence ID" value="EAN32069.1"/>
    <property type="molecule type" value="Genomic_DNA"/>
</dbReference>
<proteinExistence type="predicted"/>
<sequence length="944" mass="107301">MSNTNPKFSTLDDILVRLLSFDFYRDLIQDGNDNLKLIQKRIKWHSPLKPLPSQITNVEDYHTSFFSLFMVECLEILTQSKYNDLTLPVVVEPISCNISGVFGSVTFTLSQPLLDFSAGDLVFLHISKPNFVNLKRDINSKFINHNGDSTKSVLTEMSLSHPIYEDNLKHCLGYVISIMKNRILVKILLLPPKFATPETFDDRDLDRVKAIQQQLSSILSTHKPIGNSTIKNASEEWHISKLISLTTIMREFKGLCMLEHMPLKEYLLTKVPENKDSQDPDTCKELVLDFEIPKQLKKTIESNYNSGQLSALSNSLKNTGISLIQGPPGTGKTTTIMGIVSVILYSSLPSNKKKNIKESQKRLVTKSNFRKKNFWFFGDENDVEDKITFDELQSDENYDYCSITDHNIFDCFNKKNSKNNENKIHIGSEKQSNKRILICAPSNAAIDEIVKRLVSPDGGIFDANGNRYNPTVTRVGPNFNEDLREYSLQTKVKNWDSKNNLSTIRGDRSNTIKKPTIIMDILLNSEVVCSTLSGCGSKELHGLLNCFDTLIVDEATQAVELSTLIPFNLGCKRAILVGDPCQLSATVCSKVAIQLNYDQSLFKRLQLCGYPVNFLKLQYRMDPLITRFPSMYFYQNQLINAKETTSAPEEDWRQFPLLRPTVFFALDSQESMSDTSYVNEMEVDLVCQLLDIIVEIFSSIPGITEEEISKKIAVISPYAAQAEILKNTISQRIKILPTLASQFRALAGAKTHQIYVSTVDGFQGMEKEIIIFSAVRTNYVGNRKARNSRIEDLTSRSILTINSEPHDPREAKKFSKLTDEYLRNISENTPDLTTNVIDASFIADRRRINVAITRACSNLFIVGTFLFCLISFLGNPRYLLDHKHWSALYNHYAKTGSIFICKTVNNSLDPKFLRNWSREYLSRSPYKKLLKNKYLKDFVTKLVS</sequence>
<dbReference type="InterPro" id="IPR027417">
    <property type="entry name" value="P-loop_NTPase"/>
</dbReference>
<feature type="transmembrane region" description="Helical" evidence="1">
    <location>
        <begin position="859"/>
        <end position="880"/>
    </location>
</feature>
<dbReference type="eggNOG" id="KOG1801">
    <property type="taxonomic scope" value="Eukaryota"/>
</dbReference>
<keyword evidence="1" id="KW-0472">Membrane</keyword>
<dbReference type="KEGG" id="tpv:TP04_0716"/>
<dbReference type="Pfam" id="PF13087">
    <property type="entry name" value="AAA_12"/>
    <property type="match status" value="1"/>
</dbReference>
<evidence type="ECO:0000259" key="3">
    <source>
        <dbReference type="Pfam" id="PF13087"/>
    </source>
</evidence>
<name>Q4N1L9_THEPA</name>
<feature type="domain" description="DNA2/NAM7 helicase helicase" evidence="2">
    <location>
        <begin position="515"/>
        <end position="590"/>
    </location>
</feature>
<dbReference type="InterPro" id="IPR041677">
    <property type="entry name" value="DNA2/NAM7_AAA_11"/>
</dbReference>
<dbReference type="SUPFAM" id="SSF52540">
    <property type="entry name" value="P-loop containing nucleoside triphosphate hydrolases"/>
    <property type="match status" value="2"/>
</dbReference>
<dbReference type="InterPro" id="IPR045055">
    <property type="entry name" value="DNA2/NAM7-like"/>
</dbReference>
<evidence type="ECO:0000313" key="4">
    <source>
        <dbReference type="EMBL" id="EAN32069.1"/>
    </source>
</evidence>
<comment type="caution">
    <text evidence="4">The sequence shown here is derived from an EMBL/GenBank/DDBJ whole genome shotgun (WGS) entry which is preliminary data.</text>
</comment>
<feature type="domain" description="DNA2/NAM7 helicase-like C-terminal" evidence="3">
    <location>
        <begin position="597"/>
        <end position="864"/>
    </location>
</feature>
<dbReference type="InterPro" id="IPR047187">
    <property type="entry name" value="SF1_C_Upf1"/>
</dbReference>
<dbReference type="VEuPathDB" id="PiroplasmaDB:TpMuguga_04g00716"/>
<feature type="domain" description="DNA2/NAM7 helicase helicase" evidence="2">
    <location>
        <begin position="427"/>
        <end position="512"/>
    </location>
</feature>
<organism evidence="4 5">
    <name type="scientific">Theileria parva</name>
    <name type="common">East coast fever infection agent</name>
    <dbReference type="NCBI Taxonomy" id="5875"/>
    <lineage>
        <taxon>Eukaryota</taxon>
        <taxon>Sar</taxon>
        <taxon>Alveolata</taxon>
        <taxon>Apicomplexa</taxon>
        <taxon>Aconoidasida</taxon>
        <taxon>Piroplasmida</taxon>
        <taxon>Theileriidae</taxon>
        <taxon>Theileria</taxon>
    </lineage>
</organism>
<evidence type="ECO:0000256" key="1">
    <source>
        <dbReference type="SAM" id="Phobius"/>
    </source>
</evidence>